<dbReference type="EMBL" id="KN838610">
    <property type="protein sequence ID" value="KIK01237.1"/>
    <property type="molecule type" value="Genomic_DNA"/>
</dbReference>
<sequence length="101" mass="11333">MDVVLVGAITHQYRFLFVLPLDWVAVLRHPMLLCILPSFPSLSLNVNVLTTLQTSQSNPPYRLVPTSYLEQLWITPHGASPTVSFPTRLTWSAKPSAFQQA</sequence>
<reference evidence="1 2" key="1">
    <citation type="submission" date="2014-04" db="EMBL/GenBank/DDBJ databases">
        <authorList>
            <consortium name="DOE Joint Genome Institute"/>
            <person name="Kuo A."/>
            <person name="Kohler A."/>
            <person name="Nagy L.G."/>
            <person name="Floudas D."/>
            <person name="Copeland A."/>
            <person name="Barry K.W."/>
            <person name="Cichocki N."/>
            <person name="Veneault-Fourrey C."/>
            <person name="LaButti K."/>
            <person name="Lindquist E.A."/>
            <person name="Lipzen A."/>
            <person name="Lundell T."/>
            <person name="Morin E."/>
            <person name="Murat C."/>
            <person name="Sun H."/>
            <person name="Tunlid A."/>
            <person name="Henrissat B."/>
            <person name="Grigoriev I.V."/>
            <person name="Hibbett D.S."/>
            <person name="Martin F."/>
            <person name="Nordberg H.P."/>
            <person name="Cantor M.N."/>
            <person name="Hua S.X."/>
        </authorList>
    </citation>
    <scope>NUCLEOTIDE SEQUENCE [LARGE SCALE GENOMIC DNA]</scope>
    <source>
        <strain evidence="1 2">LaAM-08-1</strain>
    </source>
</reference>
<accession>A0A0C9XU49</accession>
<organism evidence="1 2">
    <name type="scientific">Laccaria amethystina LaAM-08-1</name>
    <dbReference type="NCBI Taxonomy" id="1095629"/>
    <lineage>
        <taxon>Eukaryota</taxon>
        <taxon>Fungi</taxon>
        <taxon>Dikarya</taxon>
        <taxon>Basidiomycota</taxon>
        <taxon>Agaricomycotina</taxon>
        <taxon>Agaricomycetes</taxon>
        <taxon>Agaricomycetidae</taxon>
        <taxon>Agaricales</taxon>
        <taxon>Agaricineae</taxon>
        <taxon>Hydnangiaceae</taxon>
        <taxon>Laccaria</taxon>
    </lineage>
</organism>
<evidence type="ECO:0000313" key="2">
    <source>
        <dbReference type="Proteomes" id="UP000054477"/>
    </source>
</evidence>
<keyword evidence="2" id="KW-1185">Reference proteome</keyword>
<name>A0A0C9XU49_9AGAR</name>
<evidence type="ECO:0000313" key="1">
    <source>
        <dbReference type="EMBL" id="KIK01237.1"/>
    </source>
</evidence>
<dbReference type="HOGENOM" id="CLU_2292173_0_0_1"/>
<proteinExistence type="predicted"/>
<reference evidence="2" key="2">
    <citation type="submission" date="2015-01" db="EMBL/GenBank/DDBJ databases">
        <title>Evolutionary Origins and Diversification of the Mycorrhizal Mutualists.</title>
        <authorList>
            <consortium name="DOE Joint Genome Institute"/>
            <consortium name="Mycorrhizal Genomics Consortium"/>
            <person name="Kohler A."/>
            <person name="Kuo A."/>
            <person name="Nagy L.G."/>
            <person name="Floudas D."/>
            <person name="Copeland A."/>
            <person name="Barry K.W."/>
            <person name="Cichocki N."/>
            <person name="Veneault-Fourrey C."/>
            <person name="LaButti K."/>
            <person name="Lindquist E.A."/>
            <person name="Lipzen A."/>
            <person name="Lundell T."/>
            <person name="Morin E."/>
            <person name="Murat C."/>
            <person name="Riley R."/>
            <person name="Ohm R."/>
            <person name="Sun H."/>
            <person name="Tunlid A."/>
            <person name="Henrissat B."/>
            <person name="Grigoriev I.V."/>
            <person name="Hibbett D.S."/>
            <person name="Martin F."/>
        </authorList>
    </citation>
    <scope>NUCLEOTIDE SEQUENCE [LARGE SCALE GENOMIC DNA]</scope>
    <source>
        <strain evidence="2">LaAM-08-1</strain>
    </source>
</reference>
<protein>
    <submittedName>
        <fullName evidence="1">Uncharacterized protein</fullName>
    </submittedName>
</protein>
<dbReference type="Proteomes" id="UP000054477">
    <property type="component" value="Unassembled WGS sequence"/>
</dbReference>
<gene>
    <name evidence="1" type="ORF">K443DRAFT_575819</name>
</gene>
<dbReference type="AlphaFoldDB" id="A0A0C9XU49"/>